<protein>
    <submittedName>
        <fullName evidence="1">Uncharacterized protein</fullName>
    </submittedName>
</protein>
<keyword evidence="2" id="KW-1185">Reference proteome</keyword>
<dbReference type="RefSeq" id="WP_213255788.1">
    <property type="nucleotide sequence ID" value="NZ_JAGYWA010000002.1"/>
</dbReference>
<gene>
    <name evidence="1" type="ORF">ACFO5S_06035</name>
</gene>
<evidence type="ECO:0000313" key="1">
    <source>
        <dbReference type="EMBL" id="MFC4746993.1"/>
    </source>
</evidence>
<reference evidence="2" key="1">
    <citation type="journal article" date="2019" name="Int. J. Syst. Evol. Microbiol.">
        <title>The Global Catalogue of Microorganisms (GCM) 10K type strain sequencing project: providing services to taxonomists for standard genome sequencing and annotation.</title>
        <authorList>
            <consortium name="The Broad Institute Genomics Platform"/>
            <consortium name="The Broad Institute Genome Sequencing Center for Infectious Disease"/>
            <person name="Wu L."/>
            <person name="Ma J."/>
        </authorList>
    </citation>
    <scope>NUCLEOTIDE SEQUENCE [LARGE SCALE GENOMIC DNA]</scope>
    <source>
        <strain evidence="2">WYCCWR 13023</strain>
    </source>
</reference>
<sequence>MRKFFIVLTLIFINHNLSSQRVVATVNSGSHLILTTDWSKFSTKNIVVEKTDRTKSKTYYVSTFRPTNPNAMFVEGIDQDFAQGTTVNVYVLKPKINGITSNQVQATIGDGDHLLKTIDWFAYSNKSILVEETNGMNQNIYQYSTNRNFNPNAMVVPNIANDYPQGTTVNAYIIEDLNFSNNNIGIGTTTPSYKLDVCGTIRAKEIKVDLLGGCDFVFEKDYKLIPLDDLETYVNTNKHLPEIASEKEMIENGLNMKDFQLKLLQKIEELTLYTIEQNKEIKNLKKKVTKLESRSKK</sequence>
<comment type="caution">
    <text evidence="1">The sequence shown here is derived from an EMBL/GenBank/DDBJ whole genome shotgun (WGS) entry which is preliminary data.</text>
</comment>
<evidence type="ECO:0000313" key="2">
    <source>
        <dbReference type="Proteomes" id="UP001595935"/>
    </source>
</evidence>
<organism evidence="1 2">
    <name type="scientific">Flavobacterium branchiicola</name>
    <dbReference type="NCBI Taxonomy" id="1114875"/>
    <lineage>
        <taxon>Bacteria</taxon>
        <taxon>Pseudomonadati</taxon>
        <taxon>Bacteroidota</taxon>
        <taxon>Flavobacteriia</taxon>
        <taxon>Flavobacteriales</taxon>
        <taxon>Flavobacteriaceae</taxon>
        <taxon>Flavobacterium</taxon>
    </lineage>
</organism>
<dbReference type="Proteomes" id="UP001595935">
    <property type="component" value="Unassembled WGS sequence"/>
</dbReference>
<dbReference type="EMBL" id="JBHSGV010000002">
    <property type="protein sequence ID" value="MFC4746993.1"/>
    <property type="molecule type" value="Genomic_DNA"/>
</dbReference>
<name>A0ABV9PAD6_9FLAO</name>
<proteinExistence type="predicted"/>
<accession>A0ABV9PAD6</accession>